<evidence type="ECO:0000313" key="2">
    <source>
        <dbReference type="Proteomes" id="UP001159428"/>
    </source>
</evidence>
<accession>A0AAU9VN12</accession>
<reference evidence="1 2" key="1">
    <citation type="submission" date="2022-05" db="EMBL/GenBank/DDBJ databases">
        <authorList>
            <consortium name="Genoscope - CEA"/>
            <person name="William W."/>
        </authorList>
    </citation>
    <scope>NUCLEOTIDE SEQUENCE [LARGE SCALE GENOMIC DNA]</scope>
</reference>
<gene>
    <name evidence="1" type="ORF">PMEA_00010705</name>
</gene>
<evidence type="ECO:0000313" key="1">
    <source>
        <dbReference type="EMBL" id="CAH3034435.1"/>
    </source>
</evidence>
<protein>
    <submittedName>
        <fullName evidence="1">Uncharacterized protein</fullName>
    </submittedName>
</protein>
<dbReference type="AlphaFoldDB" id="A0AAU9VN12"/>
<name>A0AAU9VN12_9CNID</name>
<organism evidence="1 2">
    <name type="scientific">Pocillopora meandrina</name>
    <dbReference type="NCBI Taxonomy" id="46732"/>
    <lineage>
        <taxon>Eukaryota</taxon>
        <taxon>Metazoa</taxon>
        <taxon>Cnidaria</taxon>
        <taxon>Anthozoa</taxon>
        <taxon>Hexacorallia</taxon>
        <taxon>Scleractinia</taxon>
        <taxon>Astrocoeniina</taxon>
        <taxon>Pocilloporidae</taxon>
        <taxon>Pocillopora</taxon>
    </lineage>
</organism>
<proteinExistence type="predicted"/>
<keyword evidence="2" id="KW-1185">Reference proteome</keyword>
<sequence length="184" mass="21491">MASSVLKRESNISLQYSCKEWELTLEARYGIDGEERMEVDNEPADQLPHKLHLKVRGTQGWELSYVYPGIQDDVRQMRGVLRMFMNSPQVIMKTVRCIICYLLEKDTHGIHLVPENEQLFITKVDEYEGTSTFSYRSDPASDIIFPFERKQINNFVAVHQQRFWLTSVLWLLSELAIEQFGQQG</sequence>
<dbReference type="Proteomes" id="UP001159428">
    <property type="component" value="Unassembled WGS sequence"/>
</dbReference>
<dbReference type="EMBL" id="CALNXJ010000002">
    <property type="protein sequence ID" value="CAH3034435.1"/>
    <property type="molecule type" value="Genomic_DNA"/>
</dbReference>
<comment type="caution">
    <text evidence="1">The sequence shown here is derived from an EMBL/GenBank/DDBJ whole genome shotgun (WGS) entry which is preliminary data.</text>
</comment>